<keyword evidence="6" id="KW-0808">Transferase</keyword>
<dbReference type="EMBL" id="CP012333">
    <property type="protein sequence ID" value="AKU94865.1"/>
    <property type="molecule type" value="Genomic_DNA"/>
</dbReference>
<keyword evidence="6" id="KW-0418">Kinase</keyword>
<reference evidence="6 7" key="1">
    <citation type="submission" date="2015-08" db="EMBL/GenBank/DDBJ databases">
        <authorList>
            <person name="Babu N.S."/>
            <person name="Beckwith C.J."/>
            <person name="Beseler K.G."/>
            <person name="Brison A."/>
            <person name="Carone J.V."/>
            <person name="Caskin T.P."/>
            <person name="Diamond M."/>
            <person name="Durham M.E."/>
            <person name="Foxe J.M."/>
            <person name="Go M."/>
            <person name="Henderson B.A."/>
            <person name="Jones I.B."/>
            <person name="McGettigan J.A."/>
            <person name="Micheletti S.J."/>
            <person name="Nasrallah M.E."/>
            <person name="Ortiz D."/>
            <person name="Piller C.R."/>
            <person name="Privatt S.R."/>
            <person name="Schneider S.L."/>
            <person name="Sharp S."/>
            <person name="Smith T.C."/>
            <person name="Stanton J.D."/>
            <person name="Ullery H.E."/>
            <person name="Wilson R.J."/>
            <person name="Serrano M.G."/>
            <person name="Buck G."/>
            <person name="Lee V."/>
            <person name="Wang Y."/>
            <person name="Carvalho R."/>
            <person name="Voegtly L."/>
            <person name="Shi R."/>
            <person name="Duckworth R."/>
            <person name="Johnson A."/>
            <person name="Loviza R."/>
            <person name="Walstead R."/>
            <person name="Shah Z."/>
            <person name="Kiflezghi M."/>
            <person name="Wade K."/>
            <person name="Ball S.L."/>
            <person name="Bradley K.W."/>
            <person name="Asai D.J."/>
            <person name="Bowman C.A."/>
            <person name="Russell D.A."/>
            <person name="Pope W.H."/>
            <person name="Jacobs-Sera D."/>
            <person name="Hendrix R.W."/>
            <person name="Hatfull G.F."/>
        </authorList>
    </citation>
    <scope>NUCLEOTIDE SEQUENCE [LARGE SCALE GENOMIC DNA]</scope>
    <source>
        <strain evidence="6 7">DSM 27648</strain>
    </source>
</reference>
<organism evidence="6 7">
    <name type="scientific">Labilithrix luteola</name>
    <dbReference type="NCBI Taxonomy" id="1391654"/>
    <lineage>
        <taxon>Bacteria</taxon>
        <taxon>Pseudomonadati</taxon>
        <taxon>Myxococcota</taxon>
        <taxon>Polyangia</taxon>
        <taxon>Polyangiales</taxon>
        <taxon>Labilitrichaceae</taxon>
        <taxon>Labilithrix</taxon>
    </lineage>
</organism>
<keyword evidence="2" id="KW-0597">Phosphoprotein</keyword>
<dbReference type="KEGG" id="llu:AKJ09_01529"/>
<dbReference type="InterPro" id="IPR036388">
    <property type="entry name" value="WH-like_DNA-bd_sf"/>
</dbReference>
<feature type="DNA-binding region" description="OmpR/PhoB-type" evidence="3">
    <location>
        <begin position="136"/>
        <end position="235"/>
    </location>
</feature>
<dbReference type="Pfam" id="PF00486">
    <property type="entry name" value="Trans_reg_C"/>
    <property type="match status" value="1"/>
</dbReference>
<dbReference type="STRING" id="1391654.AKJ09_01529"/>
<dbReference type="SUPFAM" id="SSF52172">
    <property type="entry name" value="CheY-like"/>
    <property type="match status" value="1"/>
</dbReference>
<dbReference type="RefSeq" id="WP_240488406.1">
    <property type="nucleotide sequence ID" value="NZ_CP012333.1"/>
</dbReference>
<dbReference type="GO" id="GO:0032993">
    <property type="term" value="C:protein-DNA complex"/>
    <property type="evidence" value="ECO:0007669"/>
    <property type="project" value="TreeGrafter"/>
</dbReference>
<feature type="domain" description="Response regulatory" evidence="4">
    <location>
        <begin position="11"/>
        <end position="124"/>
    </location>
</feature>
<dbReference type="PANTHER" id="PTHR48111:SF50">
    <property type="entry name" value="KDP OPERON TRANSCRIPTIONAL REGULATORY PROTEIN KDPE"/>
    <property type="match status" value="1"/>
</dbReference>
<dbReference type="InterPro" id="IPR001867">
    <property type="entry name" value="OmpR/PhoB-type_DNA-bd"/>
</dbReference>
<evidence type="ECO:0000313" key="7">
    <source>
        <dbReference type="Proteomes" id="UP000064967"/>
    </source>
</evidence>
<dbReference type="GO" id="GO:0000976">
    <property type="term" value="F:transcription cis-regulatory region binding"/>
    <property type="evidence" value="ECO:0007669"/>
    <property type="project" value="TreeGrafter"/>
</dbReference>
<feature type="modified residue" description="4-aspartylphosphate" evidence="2">
    <location>
        <position position="60"/>
    </location>
</feature>
<evidence type="ECO:0000259" key="5">
    <source>
        <dbReference type="PROSITE" id="PS51755"/>
    </source>
</evidence>
<dbReference type="PROSITE" id="PS50110">
    <property type="entry name" value="RESPONSE_REGULATORY"/>
    <property type="match status" value="1"/>
</dbReference>
<sequence length="236" mass="25934">MEQIETVEGPLVLLVEANARLGRELASALRAKGYRSILASTGRAAVAEAKTRNPDVVLLDLELSDVDGMSVLDEIRTWSRAPIIAISGRPGDADVVAALDLGADDCMTKPFGMNELLARLRRRLRGATHVMPARLETPFRTGALVVDLDMRRVAVDGNVVRLTPIEYKILATLVRRAGAVVTRQELLTEVWGPHCAGQGGYLRVYMVHLRKKVEPNPSEPRYIVTESRRGYRVATA</sequence>
<protein>
    <submittedName>
        <fullName evidence="6">Sensor histidine kinase</fullName>
    </submittedName>
</protein>
<dbReference type="PROSITE" id="PS51755">
    <property type="entry name" value="OMPR_PHOB"/>
    <property type="match status" value="1"/>
</dbReference>
<evidence type="ECO:0000256" key="1">
    <source>
        <dbReference type="ARBA" id="ARBA00023125"/>
    </source>
</evidence>
<dbReference type="Gene3D" id="6.10.250.690">
    <property type="match status" value="1"/>
</dbReference>
<dbReference type="AlphaFoldDB" id="A0A0K1PMU9"/>
<dbReference type="GO" id="GO:0000156">
    <property type="term" value="F:phosphorelay response regulator activity"/>
    <property type="evidence" value="ECO:0007669"/>
    <property type="project" value="TreeGrafter"/>
</dbReference>
<dbReference type="InterPro" id="IPR039420">
    <property type="entry name" value="WalR-like"/>
</dbReference>
<dbReference type="Gene3D" id="1.10.10.10">
    <property type="entry name" value="Winged helix-like DNA-binding domain superfamily/Winged helix DNA-binding domain"/>
    <property type="match status" value="1"/>
</dbReference>
<dbReference type="GO" id="GO:0006355">
    <property type="term" value="P:regulation of DNA-templated transcription"/>
    <property type="evidence" value="ECO:0007669"/>
    <property type="project" value="InterPro"/>
</dbReference>
<evidence type="ECO:0000259" key="4">
    <source>
        <dbReference type="PROSITE" id="PS50110"/>
    </source>
</evidence>
<dbReference type="PANTHER" id="PTHR48111">
    <property type="entry name" value="REGULATOR OF RPOS"/>
    <property type="match status" value="1"/>
</dbReference>
<keyword evidence="1 3" id="KW-0238">DNA-binding</keyword>
<dbReference type="Proteomes" id="UP000064967">
    <property type="component" value="Chromosome"/>
</dbReference>
<dbReference type="PATRIC" id="fig|1391654.3.peg.1543"/>
<feature type="domain" description="OmpR/PhoB-type" evidence="5">
    <location>
        <begin position="136"/>
        <end position="235"/>
    </location>
</feature>
<dbReference type="GO" id="GO:0005829">
    <property type="term" value="C:cytosol"/>
    <property type="evidence" value="ECO:0007669"/>
    <property type="project" value="TreeGrafter"/>
</dbReference>
<name>A0A0K1PMU9_9BACT</name>
<dbReference type="GO" id="GO:0016301">
    <property type="term" value="F:kinase activity"/>
    <property type="evidence" value="ECO:0007669"/>
    <property type="project" value="UniProtKB-KW"/>
</dbReference>
<dbReference type="CDD" id="cd00383">
    <property type="entry name" value="trans_reg_C"/>
    <property type="match status" value="1"/>
</dbReference>
<dbReference type="SMART" id="SM00862">
    <property type="entry name" value="Trans_reg_C"/>
    <property type="match status" value="1"/>
</dbReference>
<accession>A0A0K1PMU9</accession>
<evidence type="ECO:0000256" key="3">
    <source>
        <dbReference type="PROSITE-ProRule" id="PRU01091"/>
    </source>
</evidence>
<dbReference type="InterPro" id="IPR001789">
    <property type="entry name" value="Sig_transdc_resp-reg_receiver"/>
</dbReference>
<dbReference type="InterPro" id="IPR011006">
    <property type="entry name" value="CheY-like_superfamily"/>
</dbReference>
<dbReference type="Gene3D" id="3.40.50.2300">
    <property type="match status" value="1"/>
</dbReference>
<evidence type="ECO:0000313" key="6">
    <source>
        <dbReference type="EMBL" id="AKU94865.1"/>
    </source>
</evidence>
<keyword evidence="7" id="KW-1185">Reference proteome</keyword>
<evidence type="ECO:0000256" key="2">
    <source>
        <dbReference type="PROSITE-ProRule" id="PRU00169"/>
    </source>
</evidence>
<dbReference type="SMART" id="SM00448">
    <property type="entry name" value="REC"/>
    <property type="match status" value="1"/>
</dbReference>
<dbReference type="Pfam" id="PF00072">
    <property type="entry name" value="Response_reg"/>
    <property type="match status" value="1"/>
</dbReference>
<proteinExistence type="predicted"/>
<gene>
    <name evidence="6" type="ORF">AKJ09_01529</name>
</gene>